<sequence>MRIFPTIHVGNHGEAESSGEKRYGDRVNFSNTFTGFEESGDKEAAEKRDNPCKPGSQRQHILA</sequence>
<organism evidence="2 3">
    <name type="scientific">Caldiarchaeum subterraneum</name>
    <dbReference type="NCBI Taxonomy" id="311458"/>
    <lineage>
        <taxon>Archaea</taxon>
        <taxon>Nitrososphaerota</taxon>
        <taxon>Candidatus Caldarchaeales</taxon>
        <taxon>Candidatus Caldarchaeaceae</taxon>
        <taxon>Candidatus Caldarchaeum</taxon>
    </lineage>
</organism>
<accession>E6N302</accession>
<evidence type="ECO:0000313" key="2">
    <source>
        <dbReference type="EMBL" id="BAJ46708.1"/>
    </source>
</evidence>
<feature type="compositionally biased region" description="Basic and acidic residues" evidence="1">
    <location>
        <begin position="11"/>
        <end position="25"/>
    </location>
</feature>
<evidence type="ECO:0000256" key="1">
    <source>
        <dbReference type="SAM" id="MobiDB-lite"/>
    </source>
</evidence>
<reference evidence="2 3" key="2">
    <citation type="journal article" date="2011" name="Nucleic Acids Res.">
        <title>Insights into the evolution of Archaea and eukaryotic protein modifier systems revealed by the genome of a novel archaeal group.</title>
        <authorList>
            <person name="Nunoura T."/>
            <person name="Takaki Y."/>
            <person name="Kakuta J."/>
            <person name="Nishi S."/>
            <person name="Sugahara J."/>
            <person name="Kazama H."/>
            <person name="Chee G."/>
            <person name="Hattori M."/>
            <person name="Kanai A."/>
            <person name="Atomi H."/>
            <person name="Takai K."/>
            <person name="Takami H."/>
        </authorList>
    </citation>
    <scope>NUCLEOTIDE SEQUENCE [LARGE SCALE GENOMIC DNA]</scope>
</reference>
<dbReference type="AlphaFoldDB" id="E6N302"/>
<name>E6N302_CALS0</name>
<gene>
    <name evidence="2" type="ORF">HGMM_F11H10C28</name>
</gene>
<protein>
    <submittedName>
        <fullName evidence="2">Uncharacterized protein</fullName>
    </submittedName>
</protein>
<dbReference type="EMBL" id="AP011675">
    <property type="protein sequence ID" value="BAJ46708.1"/>
    <property type="molecule type" value="Genomic_DNA"/>
</dbReference>
<proteinExistence type="predicted"/>
<evidence type="ECO:0000313" key="3">
    <source>
        <dbReference type="Proteomes" id="UP000008120"/>
    </source>
</evidence>
<dbReference type="Proteomes" id="UP000008120">
    <property type="component" value="Chromosome"/>
</dbReference>
<feature type="region of interest" description="Disordered" evidence="1">
    <location>
        <begin position="1"/>
        <end position="63"/>
    </location>
</feature>
<reference evidence="2 3" key="1">
    <citation type="journal article" date="2005" name="Environ. Microbiol.">
        <title>Genetic and functional properties of uncultivated thermophilic crenarchaeotes from a subsurface gold mine as revealed by analysis of genome fragments.</title>
        <authorList>
            <person name="Nunoura T."/>
            <person name="Hirayama H."/>
            <person name="Takami H."/>
            <person name="Oida H."/>
            <person name="Nishi S."/>
            <person name="Shimamura S."/>
            <person name="Suzuki Y."/>
            <person name="Inagaki F."/>
            <person name="Takai K."/>
            <person name="Nealson K.H."/>
            <person name="Horikoshi K."/>
        </authorList>
    </citation>
    <scope>NUCLEOTIDE SEQUENCE [LARGE SCALE GENOMIC DNA]</scope>
</reference>
<feature type="compositionally biased region" description="Basic and acidic residues" evidence="1">
    <location>
        <begin position="39"/>
        <end position="51"/>
    </location>
</feature>